<dbReference type="Proteomes" id="UP001295444">
    <property type="component" value="Chromosome 12"/>
</dbReference>
<sequence length="61" mass="6809">MNHIDVAQQTKLLRFAYNPSSQKCVIRAETTELREKLSLAKCLNTIKLADHLAEAQQPGTA</sequence>
<reference evidence="1" key="1">
    <citation type="submission" date="2022-03" db="EMBL/GenBank/DDBJ databases">
        <authorList>
            <person name="Alioto T."/>
            <person name="Alioto T."/>
            <person name="Gomez Garrido J."/>
        </authorList>
    </citation>
    <scope>NUCLEOTIDE SEQUENCE</scope>
</reference>
<dbReference type="EMBL" id="OW240923">
    <property type="protein sequence ID" value="CAH2324737.1"/>
    <property type="molecule type" value="Genomic_DNA"/>
</dbReference>
<evidence type="ECO:0000313" key="1">
    <source>
        <dbReference type="EMBL" id="CAH2324737.1"/>
    </source>
</evidence>
<accession>A0AAD1TIL9</accession>
<name>A0AAD1TIL9_PELCU</name>
<proteinExistence type="predicted"/>
<protein>
    <submittedName>
        <fullName evidence="1">Uncharacterized protein</fullName>
    </submittedName>
</protein>
<dbReference type="AlphaFoldDB" id="A0AAD1TIL9"/>
<organism evidence="1 2">
    <name type="scientific">Pelobates cultripes</name>
    <name type="common">Western spadefoot toad</name>
    <dbReference type="NCBI Taxonomy" id="61616"/>
    <lineage>
        <taxon>Eukaryota</taxon>
        <taxon>Metazoa</taxon>
        <taxon>Chordata</taxon>
        <taxon>Craniata</taxon>
        <taxon>Vertebrata</taxon>
        <taxon>Euteleostomi</taxon>
        <taxon>Amphibia</taxon>
        <taxon>Batrachia</taxon>
        <taxon>Anura</taxon>
        <taxon>Pelobatoidea</taxon>
        <taxon>Pelobatidae</taxon>
        <taxon>Pelobates</taxon>
    </lineage>
</organism>
<gene>
    <name evidence="1" type="ORF">PECUL_23A009092</name>
</gene>
<keyword evidence="2" id="KW-1185">Reference proteome</keyword>
<evidence type="ECO:0000313" key="2">
    <source>
        <dbReference type="Proteomes" id="UP001295444"/>
    </source>
</evidence>